<feature type="domain" description="Leucine-rich repeat-containing N-terminal plant-type" evidence="11">
    <location>
        <begin position="31"/>
        <end position="71"/>
    </location>
</feature>
<dbReference type="SUPFAM" id="SSF52058">
    <property type="entry name" value="L domain-like"/>
    <property type="match status" value="1"/>
</dbReference>
<keyword evidence="3" id="KW-0812">Transmembrane</keyword>
<evidence type="ECO:0000256" key="4">
    <source>
        <dbReference type="ARBA" id="ARBA00022729"/>
    </source>
</evidence>
<evidence type="ECO:0000256" key="7">
    <source>
        <dbReference type="ARBA" id="ARBA00023136"/>
    </source>
</evidence>
<dbReference type="Proteomes" id="UP000501690">
    <property type="component" value="Linkage Group LG8"/>
</dbReference>
<name>A0A4D6MPQ5_VIGUN</name>
<proteinExistence type="predicted"/>
<evidence type="ECO:0000313" key="13">
    <source>
        <dbReference type="Proteomes" id="UP000501690"/>
    </source>
</evidence>
<evidence type="ECO:0000313" key="12">
    <source>
        <dbReference type="EMBL" id="QCE03373.1"/>
    </source>
</evidence>
<keyword evidence="9" id="KW-0325">Glycoprotein</keyword>
<reference evidence="12 13" key="1">
    <citation type="submission" date="2019-04" db="EMBL/GenBank/DDBJ databases">
        <title>An improved genome assembly and genetic linkage map for asparagus bean, Vigna unguiculata ssp. sesquipedialis.</title>
        <authorList>
            <person name="Xia Q."/>
            <person name="Zhang R."/>
            <person name="Dong Y."/>
        </authorList>
    </citation>
    <scope>NUCLEOTIDE SEQUENCE [LARGE SCALE GENOMIC DNA]</scope>
    <source>
        <tissue evidence="12">Leaf</tissue>
    </source>
</reference>
<evidence type="ECO:0000256" key="10">
    <source>
        <dbReference type="SAM" id="SignalP"/>
    </source>
</evidence>
<sequence>MRTELVSALVVMPLFWLCLCNNLFVVSGLCHDDQRSLLLQLKNNLTFDYENRLDSWNPSKDCCGWMGVSCDKKGHVTALDLSGESITGAIDDSSSLFGLQHLQKLNLAHNNFNSVIPSAFKRC</sequence>
<evidence type="ECO:0000256" key="3">
    <source>
        <dbReference type="ARBA" id="ARBA00022692"/>
    </source>
</evidence>
<dbReference type="PANTHER" id="PTHR48061:SF49">
    <property type="entry name" value="DISEASE RESISTANCE FAMILY PROTEIN_LRR PROTEIN"/>
    <property type="match status" value="1"/>
</dbReference>
<accession>A0A4D6MPQ5</accession>
<dbReference type="InterPro" id="IPR046956">
    <property type="entry name" value="RLP23-like"/>
</dbReference>
<dbReference type="Gene3D" id="3.80.10.10">
    <property type="entry name" value="Ribonuclease Inhibitor"/>
    <property type="match status" value="1"/>
</dbReference>
<feature type="chain" id="PRO_5020022520" evidence="10">
    <location>
        <begin position="29"/>
        <end position="123"/>
    </location>
</feature>
<organism evidence="12 13">
    <name type="scientific">Vigna unguiculata</name>
    <name type="common">Cowpea</name>
    <dbReference type="NCBI Taxonomy" id="3917"/>
    <lineage>
        <taxon>Eukaryota</taxon>
        <taxon>Viridiplantae</taxon>
        <taxon>Streptophyta</taxon>
        <taxon>Embryophyta</taxon>
        <taxon>Tracheophyta</taxon>
        <taxon>Spermatophyta</taxon>
        <taxon>Magnoliopsida</taxon>
        <taxon>eudicotyledons</taxon>
        <taxon>Gunneridae</taxon>
        <taxon>Pentapetalae</taxon>
        <taxon>rosids</taxon>
        <taxon>fabids</taxon>
        <taxon>Fabales</taxon>
        <taxon>Fabaceae</taxon>
        <taxon>Papilionoideae</taxon>
        <taxon>50 kb inversion clade</taxon>
        <taxon>NPAAA clade</taxon>
        <taxon>indigoferoid/millettioid clade</taxon>
        <taxon>Phaseoleae</taxon>
        <taxon>Vigna</taxon>
    </lineage>
</organism>
<keyword evidence="13" id="KW-1185">Reference proteome</keyword>
<evidence type="ECO:0000256" key="9">
    <source>
        <dbReference type="ARBA" id="ARBA00023180"/>
    </source>
</evidence>
<evidence type="ECO:0000259" key="11">
    <source>
        <dbReference type="Pfam" id="PF08263"/>
    </source>
</evidence>
<dbReference type="PANTHER" id="PTHR48061">
    <property type="entry name" value="LEUCINE-RICH REPEAT RECEPTOR PROTEIN KINASE EMS1-LIKE-RELATED"/>
    <property type="match status" value="1"/>
</dbReference>
<keyword evidence="4 10" id="KW-0732">Signal</keyword>
<comment type="subcellular location">
    <subcellularLocation>
        <location evidence="1">Membrane</location>
        <topology evidence="1">Single-pass type I membrane protein</topology>
    </subcellularLocation>
</comment>
<dbReference type="InterPro" id="IPR032675">
    <property type="entry name" value="LRR_dom_sf"/>
</dbReference>
<keyword evidence="12" id="KW-0808">Transferase</keyword>
<keyword evidence="6" id="KW-1133">Transmembrane helix</keyword>
<evidence type="ECO:0000256" key="1">
    <source>
        <dbReference type="ARBA" id="ARBA00004479"/>
    </source>
</evidence>
<evidence type="ECO:0000256" key="2">
    <source>
        <dbReference type="ARBA" id="ARBA00022614"/>
    </source>
</evidence>
<dbReference type="InterPro" id="IPR013210">
    <property type="entry name" value="LRR_N_plant-typ"/>
</dbReference>
<dbReference type="GO" id="GO:0016020">
    <property type="term" value="C:membrane"/>
    <property type="evidence" value="ECO:0007669"/>
    <property type="project" value="UniProtKB-SubCell"/>
</dbReference>
<keyword evidence="5" id="KW-0677">Repeat</keyword>
<evidence type="ECO:0000256" key="5">
    <source>
        <dbReference type="ARBA" id="ARBA00022737"/>
    </source>
</evidence>
<feature type="signal peptide" evidence="10">
    <location>
        <begin position="1"/>
        <end position="28"/>
    </location>
</feature>
<evidence type="ECO:0000256" key="8">
    <source>
        <dbReference type="ARBA" id="ARBA00023170"/>
    </source>
</evidence>
<dbReference type="EMBL" id="CP039352">
    <property type="protein sequence ID" value="QCE03373.1"/>
    <property type="molecule type" value="Genomic_DNA"/>
</dbReference>
<dbReference type="GO" id="GO:0016301">
    <property type="term" value="F:kinase activity"/>
    <property type="evidence" value="ECO:0007669"/>
    <property type="project" value="UniProtKB-KW"/>
</dbReference>
<protein>
    <submittedName>
        <fullName evidence="12">LRR receptor-like serine/threonine-protein kinase EFR</fullName>
    </submittedName>
</protein>
<keyword evidence="12" id="KW-0418">Kinase</keyword>
<dbReference type="Pfam" id="PF08263">
    <property type="entry name" value="LRRNT_2"/>
    <property type="match status" value="1"/>
</dbReference>
<keyword evidence="2" id="KW-0433">Leucine-rich repeat</keyword>
<dbReference type="AlphaFoldDB" id="A0A4D6MPQ5"/>
<keyword evidence="8 12" id="KW-0675">Receptor</keyword>
<keyword evidence="7" id="KW-0472">Membrane</keyword>
<evidence type="ECO:0000256" key="6">
    <source>
        <dbReference type="ARBA" id="ARBA00022989"/>
    </source>
</evidence>
<gene>
    <name evidence="12" type="ORF">DEO72_LG8g1397</name>
</gene>